<gene>
    <name evidence="1" type="ordered locus">PGN_1427</name>
</gene>
<evidence type="ECO:0000313" key="1">
    <source>
        <dbReference type="EMBL" id="BAG33946.1"/>
    </source>
</evidence>
<dbReference type="AlphaFoldDB" id="B2RKQ1"/>
<dbReference type="KEGG" id="pgn:PGN_1427"/>
<name>B2RKQ1_PORG3</name>
<sequence length="46" mass="5190">MLAMDECPIMHEVFYSHLVPLSVRARIIVALSAIRQTFFTANAIGR</sequence>
<dbReference type="HOGENOM" id="CLU_3187178_0_0_10"/>
<dbReference type="Proteomes" id="UP000008842">
    <property type="component" value="Chromosome"/>
</dbReference>
<dbReference type="EMBL" id="AP009380">
    <property type="protein sequence ID" value="BAG33946.1"/>
    <property type="molecule type" value="Genomic_DNA"/>
</dbReference>
<evidence type="ECO:0000313" key="2">
    <source>
        <dbReference type="Proteomes" id="UP000008842"/>
    </source>
</evidence>
<reference evidence="1 2" key="1">
    <citation type="journal article" date="2008" name="DNA Res.">
        <title>Determination of the genome sequence of Porphyromonas gingivalis strain ATCC 33277 and genomic comparison with strain W83 revealed extensive genome rearrangements in P. gingivalis.</title>
        <authorList>
            <person name="Naito M."/>
            <person name="Hirakawa H."/>
            <person name="Yamashita A."/>
            <person name="Ohara N."/>
            <person name="Shoji M."/>
            <person name="Yukitake H."/>
            <person name="Nakayama K."/>
            <person name="Toh H."/>
            <person name="Yoshimura F."/>
            <person name="Kuhara S."/>
            <person name="Hattori M."/>
            <person name="Hayashi T."/>
            <person name="Nakayama K."/>
        </authorList>
    </citation>
    <scope>NUCLEOTIDE SEQUENCE [LARGE SCALE GENOMIC DNA]</scope>
    <source>
        <strain evidence="2">ATCC 33277 / DSM 20709 / CIP 103683 / JCM 12257 / NCTC 11834 / 2561</strain>
    </source>
</reference>
<organism evidence="1 2">
    <name type="scientific">Porphyromonas gingivalis (strain ATCC 33277 / DSM 20709 / CIP 103683 / JCM 12257 / NCTC 11834 / 2561)</name>
    <dbReference type="NCBI Taxonomy" id="431947"/>
    <lineage>
        <taxon>Bacteria</taxon>
        <taxon>Pseudomonadati</taxon>
        <taxon>Bacteroidota</taxon>
        <taxon>Bacteroidia</taxon>
        <taxon>Bacteroidales</taxon>
        <taxon>Porphyromonadaceae</taxon>
        <taxon>Porphyromonas</taxon>
    </lineage>
</organism>
<protein>
    <submittedName>
        <fullName evidence="1">Uncharacterized protein</fullName>
    </submittedName>
</protein>
<accession>B2RKQ1</accession>
<proteinExistence type="predicted"/>